<comment type="subcellular location">
    <subcellularLocation>
        <location evidence="1">Cytoplasm</location>
        <location evidence="1">Nucleoid</location>
    </subcellularLocation>
</comment>
<dbReference type="InterPro" id="IPR027444">
    <property type="entry name" value="H-NS_C_dom"/>
</dbReference>
<dbReference type="PANTHER" id="PTHR38097">
    <property type="match status" value="1"/>
</dbReference>
<comment type="caution">
    <text evidence="7">The sequence shown here is derived from an EMBL/GenBank/DDBJ whole genome shotgun (WGS) entry which is preliminary data.</text>
</comment>
<protein>
    <recommendedName>
        <fullName evidence="6">DNA-binding protein H-NS-like C-terminal domain-containing protein</fullName>
    </recommendedName>
</protein>
<reference evidence="7 8" key="1">
    <citation type="submission" date="2018-01" db="EMBL/GenBank/DDBJ databases">
        <title>Whole genome analyses suggest that Burkholderia sensu lato contains two further novel genera in the rhizoxinica-symbiotica group Mycetohabitans gen. nov., and Trinickia gen. nov.: implications for the evolution of diazotrophy and nodulation in the Burkholderiaceae.</title>
        <authorList>
            <person name="Estrada-de los Santos P."/>
            <person name="Palmer M."/>
            <person name="Chavez-Ramirez B."/>
            <person name="Beukes C."/>
            <person name="Steenkamp E.T."/>
            <person name="Hirsch A.M."/>
            <person name="Manyaka P."/>
            <person name="Maluk M."/>
            <person name="Lafos M."/>
            <person name="Crook M."/>
            <person name="Gross E."/>
            <person name="Simon M.F."/>
            <person name="Bueno dos Reis Junior F."/>
            <person name="Poole P.S."/>
            <person name="Venter S.N."/>
            <person name="James E.K."/>
        </authorList>
    </citation>
    <scope>NUCLEOTIDE SEQUENCE [LARGE SCALE GENOMIC DNA]</scope>
    <source>
        <strain evidence="7 8">WSM 3937</strain>
    </source>
</reference>
<comment type="similarity">
    <text evidence="2">Belongs to the histone-like protein H-NS family.</text>
</comment>
<evidence type="ECO:0000256" key="1">
    <source>
        <dbReference type="ARBA" id="ARBA00004453"/>
    </source>
</evidence>
<sequence length="164" mass="18212">MATLKEIQARIRKLAEKADAVIKKQEESQKAIRNIKEMMRAYGISVDDLHRQGRGDSGRGRSIGKESPAARYRDPISGTEWSGRGRPPKWIAEASDRTPFLVEEPSSSGASSRTRATRKKAKKTPPVVEARKIPPKKTPVPRKPDPAPPGRNPSNKPKQDMPRS</sequence>
<evidence type="ECO:0000313" key="7">
    <source>
        <dbReference type="EMBL" id="PMS33768.1"/>
    </source>
</evidence>
<dbReference type="Pfam" id="PF00816">
    <property type="entry name" value="Histone_HNS"/>
    <property type="match status" value="1"/>
</dbReference>
<name>A0ABX4VFF8_9BURK</name>
<evidence type="ECO:0000256" key="2">
    <source>
        <dbReference type="ARBA" id="ARBA00010610"/>
    </source>
</evidence>
<gene>
    <name evidence="7" type="ORF">C0Z16_04355</name>
</gene>
<dbReference type="RefSeq" id="WP_102630939.1">
    <property type="nucleotide sequence ID" value="NZ_CADIJZ010000006.1"/>
</dbReference>
<keyword evidence="3" id="KW-0963">Cytoplasm</keyword>
<dbReference type="Proteomes" id="UP000235659">
    <property type="component" value="Unassembled WGS sequence"/>
</dbReference>
<evidence type="ECO:0000256" key="4">
    <source>
        <dbReference type="ARBA" id="ARBA00023125"/>
    </source>
</evidence>
<feature type="compositionally biased region" description="Basic and acidic residues" evidence="5">
    <location>
        <begin position="47"/>
        <end position="59"/>
    </location>
</feature>
<feature type="domain" description="DNA-binding protein H-NS-like C-terminal" evidence="6">
    <location>
        <begin position="70"/>
        <end position="94"/>
    </location>
</feature>
<dbReference type="PANTHER" id="PTHR38097:SF2">
    <property type="entry name" value="DNA-BINDING PROTEIN STPA"/>
    <property type="match status" value="1"/>
</dbReference>
<accession>A0ABX4VFF8</accession>
<evidence type="ECO:0000256" key="3">
    <source>
        <dbReference type="ARBA" id="ARBA00022490"/>
    </source>
</evidence>
<evidence type="ECO:0000313" key="8">
    <source>
        <dbReference type="Proteomes" id="UP000235659"/>
    </source>
</evidence>
<keyword evidence="8" id="KW-1185">Reference proteome</keyword>
<evidence type="ECO:0000259" key="6">
    <source>
        <dbReference type="Pfam" id="PF00816"/>
    </source>
</evidence>
<feature type="region of interest" description="Disordered" evidence="5">
    <location>
        <begin position="46"/>
        <end position="164"/>
    </location>
</feature>
<dbReference type="SUPFAM" id="SSF81273">
    <property type="entry name" value="H-NS histone-like proteins"/>
    <property type="match status" value="1"/>
</dbReference>
<proteinExistence type="inferred from homology"/>
<dbReference type="Gene3D" id="4.10.430.30">
    <property type="match status" value="1"/>
</dbReference>
<organism evidence="7 8">
    <name type="scientific">Paraburkholderia rhynchosiae</name>
    <dbReference type="NCBI Taxonomy" id="487049"/>
    <lineage>
        <taxon>Bacteria</taxon>
        <taxon>Pseudomonadati</taxon>
        <taxon>Pseudomonadota</taxon>
        <taxon>Betaproteobacteria</taxon>
        <taxon>Burkholderiales</taxon>
        <taxon>Burkholderiaceae</taxon>
        <taxon>Paraburkholderia</taxon>
    </lineage>
</organism>
<evidence type="ECO:0000256" key="5">
    <source>
        <dbReference type="SAM" id="MobiDB-lite"/>
    </source>
</evidence>
<dbReference type="EMBL" id="PNXY01000002">
    <property type="protein sequence ID" value="PMS33768.1"/>
    <property type="molecule type" value="Genomic_DNA"/>
</dbReference>
<keyword evidence="4" id="KW-0238">DNA-binding</keyword>